<name>E3QC69_COLGM</name>
<dbReference type="AlphaFoldDB" id="E3QC69"/>
<feature type="compositionally biased region" description="Polar residues" evidence="1">
    <location>
        <begin position="413"/>
        <end position="440"/>
    </location>
</feature>
<dbReference type="RefSeq" id="XP_008092477.1">
    <property type="nucleotide sequence ID" value="XM_008094286.1"/>
</dbReference>
<protein>
    <submittedName>
        <fullName evidence="2">Uncharacterized protein</fullName>
    </submittedName>
</protein>
<dbReference type="EMBL" id="GG697341">
    <property type="protein sequence ID" value="EFQ28457.1"/>
    <property type="molecule type" value="Genomic_DNA"/>
</dbReference>
<feature type="compositionally biased region" description="Acidic residues" evidence="1">
    <location>
        <begin position="142"/>
        <end position="162"/>
    </location>
</feature>
<feature type="compositionally biased region" description="Acidic residues" evidence="1">
    <location>
        <begin position="335"/>
        <end position="353"/>
    </location>
</feature>
<evidence type="ECO:0000313" key="3">
    <source>
        <dbReference type="Proteomes" id="UP000008782"/>
    </source>
</evidence>
<feature type="compositionally biased region" description="Low complexity" evidence="1">
    <location>
        <begin position="57"/>
        <end position="75"/>
    </location>
</feature>
<evidence type="ECO:0000256" key="1">
    <source>
        <dbReference type="SAM" id="MobiDB-lite"/>
    </source>
</evidence>
<accession>E3QC69</accession>
<dbReference type="eggNOG" id="ENOG502SVPD">
    <property type="taxonomic scope" value="Eukaryota"/>
</dbReference>
<proteinExistence type="predicted"/>
<reference evidence="3" key="1">
    <citation type="journal article" date="2012" name="Nat. Genet.">
        <title>Lifestyle transitions in plant pathogenic Colletotrichum fungi deciphered by genome and transcriptome analyses.</title>
        <authorList>
            <person name="O'Connell R.J."/>
            <person name="Thon M.R."/>
            <person name="Hacquard S."/>
            <person name="Amyotte S.G."/>
            <person name="Kleemann J."/>
            <person name="Torres M.F."/>
            <person name="Damm U."/>
            <person name="Buiate E.A."/>
            <person name="Epstein L."/>
            <person name="Alkan N."/>
            <person name="Altmueller J."/>
            <person name="Alvarado-Balderrama L."/>
            <person name="Bauser C.A."/>
            <person name="Becker C."/>
            <person name="Birren B.W."/>
            <person name="Chen Z."/>
            <person name="Choi J."/>
            <person name="Crouch J.A."/>
            <person name="Duvick J.P."/>
            <person name="Farman M.A."/>
            <person name="Gan P."/>
            <person name="Heiman D."/>
            <person name="Henrissat B."/>
            <person name="Howard R.J."/>
            <person name="Kabbage M."/>
            <person name="Koch C."/>
            <person name="Kracher B."/>
            <person name="Kubo Y."/>
            <person name="Law A.D."/>
            <person name="Lebrun M.-H."/>
            <person name="Lee Y.-H."/>
            <person name="Miyara I."/>
            <person name="Moore N."/>
            <person name="Neumann U."/>
            <person name="Nordstroem K."/>
            <person name="Panaccione D.G."/>
            <person name="Panstruga R."/>
            <person name="Place M."/>
            <person name="Proctor R.H."/>
            <person name="Prusky D."/>
            <person name="Rech G."/>
            <person name="Reinhardt R."/>
            <person name="Rollins J.A."/>
            <person name="Rounsley S."/>
            <person name="Schardl C.L."/>
            <person name="Schwartz D.C."/>
            <person name="Shenoy N."/>
            <person name="Shirasu K."/>
            <person name="Sikhakolli U.R."/>
            <person name="Stueber K."/>
            <person name="Sukno S.A."/>
            <person name="Sweigard J.A."/>
            <person name="Takano Y."/>
            <person name="Takahara H."/>
            <person name="Trail F."/>
            <person name="van der Does H.C."/>
            <person name="Voll L.M."/>
            <person name="Will I."/>
            <person name="Young S."/>
            <person name="Zeng Q."/>
            <person name="Zhang J."/>
            <person name="Zhou S."/>
            <person name="Dickman M.B."/>
            <person name="Schulze-Lefert P."/>
            <person name="Ver Loren van Themaat E."/>
            <person name="Ma L.-J."/>
            <person name="Vaillancourt L.J."/>
        </authorList>
    </citation>
    <scope>NUCLEOTIDE SEQUENCE [LARGE SCALE GENOMIC DNA]</scope>
    <source>
        <strain evidence="3">M1.001 / M2 / FGSC 10212</strain>
    </source>
</reference>
<keyword evidence="3" id="KW-1185">Reference proteome</keyword>
<feature type="compositionally biased region" description="Polar residues" evidence="1">
    <location>
        <begin position="623"/>
        <end position="632"/>
    </location>
</feature>
<feature type="compositionally biased region" description="Basic and acidic residues" evidence="1">
    <location>
        <begin position="596"/>
        <end position="616"/>
    </location>
</feature>
<dbReference type="STRING" id="645133.E3QC69"/>
<gene>
    <name evidence="2" type="ORF">GLRG_03601</name>
</gene>
<evidence type="ECO:0000313" key="2">
    <source>
        <dbReference type="EMBL" id="EFQ28457.1"/>
    </source>
</evidence>
<feature type="region of interest" description="Disordered" evidence="1">
    <location>
        <begin position="1"/>
        <end position="632"/>
    </location>
</feature>
<feature type="compositionally biased region" description="Basic and acidic residues" evidence="1">
    <location>
        <begin position="316"/>
        <end position="334"/>
    </location>
</feature>
<dbReference type="HOGENOM" id="CLU_022039_0_0_1"/>
<dbReference type="OrthoDB" id="5423493at2759"/>
<feature type="compositionally biased region" description="Acidic residues" evidence="1">
    <location>
        <begin position="252"/>
        <end position="266"/>
    </location>
</feature>
<organism evidence="3">
    <name type="scientific">Colletotrichum graminicola (strain M1.001 / M2 / FGSC 10212)</name>
    <name type="common">Maize anthracnose fungus</name>
    <name type="synonym">Glomerella graminicola</name>
    <dbReference type="NCBI Taxonomy" id="645133"/>
    <lineage>
        <taxon>Eukaryota</taxon>
        <taxon>Fungi</taxon>
        <taxon>Dikarya</taxon>
        <taxon>Ascomycota</taxon>
        <taxon>Pezizomycotina</taxon>
        <taxon>Sordariomycetes</taxon>
        <taxon>Hypocreomycetidae</taxon>
        <taxon>Glomerellales</taxon>
        <taxon>Glomerellaceae</taxon>
        <taxon>Colletotrichum</taxon>
        <taxon>Colletotrichum graminicola species complex</taxon>
    </lineage>
</organism>
<dbReference type="Proteomes" id="UP000008782">
    <property type="component" value="Unassembled WGS sequence"/>
</dbReference>
<dbReference type="VEuPathDB" id="FungiDB:GLRG_03601"/>
<dbReference type="GeneID" id="24408966"/>
<feature type="compositionally biased region" description="Low complexity" evidence="1">
    <location>
        <begin position="529"/>
        <end position="546"/>
    </location>
</feature>
<feature type="compositionally biased region" description="Low complexity" evidence="1">
    <location>
        <begin position="170"/>
        <end position="181"/>
    </location>
</feature>
<feature type="compositionally biased region" description="Basic and acidic residues" evidence="1">
    <location>
        <begin position="78"/>
        <end position="95"/>
    </location>
</feature>
<sequence>MPRPKRARRAPPAPVAVAAPEEKLSPAPASGSDIYSHSDREHSVIRKELEKEDGGRSSRLAGRASARLSRSASLRQKQALEESVHARDEAMSRLEDELDMTSSKAKTESDQRQKSDSSLELELSRKTRATPVQHRRDTTGLDLDDEMFEGLDTTIGDDDDDAAAPRSDISTFSVTSAFSVSHFRRRGRAPSISISRDDAPIRPSSRGVGSTPGISSTFNIGLFKRRQREPSILGTAQKERAQRPIELSSGPDSDDEEADDGFDPDAESTPLQKRRKTQSLAAEPESDSQQVLAPDSQPAQNDMAPHSSTTWRKRKSTESHAESDRPGKASRTEPEPEPEPVPDLGDGDSDSELSDLPSPVLTPTRPSMFPQPTTPNRDEIMAPPESSDSEGSEGIWPDIHTLAKQRRRRASPVTPTRDGNVSDASSPPSLTHSPNFPATRNKSRQKKQGMSPKVTTADLTGLLPRRRHKKARDPYGVNDTEEEEVDASDHAEHDDELSYVDSRTRSRRAKAAPRDPGTANRPASRSVKAAASAERPRAATRSSTRTYSRRLSDKENEAEEETAEAEAEADAGAEGDNFAPVPDDVPESQDSSDPARSADELKKAARKFKEVDRWELEFEEVTEGSSPNRDAR</sequence>
<feature type="compositionally biased region" description="Basic and acidic residues" evidence="1">
    <location>
        <begin position="36"/>
        <end position="56"/>
    </location>
</feature>
<feature type="compositionally biased region" description="Acidic residues" evidence="1">
    <location>
        <begin position="556"/>
        <end position="573"/>
    </location>
</feature>
<feature type="compositionally biased region" description="Basic and acidic residues" evidence="1">
    <location>
        <begin position="105"/>
        <end position="125"/>
    </location>
</feature>